<proteinExistence type="inferred from homology"/>
<evidence type="ECO:0000313" key="9">
    <source>
        <dbReference type="EMBL" id="GAA0213898.1"/>
    </source>
</evidence>
<keyword evidence="10" id="KW-1185">Reference proteome</keyword>
<comment type="similarity">
    <text evidence="2">Belongs to the binding-protein-dependent transport system permease family. FecCD subfamily.</text>
</comment>
<dbReference type="EMBL" id="BAAACR010000012">
    <property type="protein sequence ID" value="GAA0213898.1"/>
    <property type="molecule type" value="Genomic_DNA"/>
</dbReference>
<keyword evidence="7 8" id="KW-0472">Membrane</keyword>
<evidence type="ECO:0000256" key="6">
    <source>
        <dbReference type="ARBA" id="ARBA00022989"/>
    </source>
</evidence>
<dbReference type="Proteomes" id="UP001500399">
    <property type="component" value="Unassembled WGS sequence"/>
</dbReference>
<feature type="transmembrane region" description="Helical" evidence="8">
    <location>
        <begin position="293"/>
        <end position="311"/>
    </location>
</feature>
<feature type="transmembrane region" description="Helical" evidence="8">
    <location>
        <begin position="165"/>
        <end position="186"/>
    </location>
</feature>
<organism evidence="9 10">
    <name type="scientific">Selenomonas dianae</name>
    <dbReference type="NCBI Taxonomy" id="135079"/>
    <lineage>
        <taxon>Bacteria</taxon>
        <taxon>Bacillati</taxon>
        <taxon>Bacillota</taxon>
        <taxon>Negativicutes</taxon>
        <taxon>Selenomonadales</taxon>
        <taxon>Selenomonadaceae</taxon>
        <taxon>Selenomonas</taxon>
    </lineage>
</organism>
<evidence type="ECO:0000256" key="3">
    <source>
        <dbReference type="ARBA" id="ARBA00022448"/>
    </source>
</evidence>
<feature type="transmembrane region" description="Helical" evidence="8">
    <location>
        <begin position="14"/>
        <end position="36"/>
    </location>
</feature>
<dbReference type="Pfam" id="PF01032">
    <property type="entry name" value="FecCD"/>
    <property type="match status" value="1"/>
</dbReference>
<comment type="caution">
    <text evidence="9">The sequence shown here is derived from an EMBL/GenBank/DDBJ whole genome shotgun (WGS) entry which is preliminary data.</text>
</comment>
<feature type="transmembrane region" description="Helical" evidence="8">
    <location>
        <begin position="255"/>
        <end position="281"/>
    </location>
</feature>
<accession>A0ABN0T6R2</accession>
<sequence length="350" mass="36762">MLAQEYHARGRRKYLMIAAGAVLTLIAAYVFTTLGMKEAGPFQTVDAIAQYFDGTIAMGADAAMNKIILLLRLPRVLLALIAGAGLALAGALMQSVTRNYLVSPFTLGISSAAALGASLCIVLAAGTALDSDLGIIGAAFLLSCACGVIVYGIAQRSGLSPTTIVLVGIALNYFFSALTATLEFFAQEHKLAAVIQWTFGSLHRASWEYVAMGSPIVLLGGVVALFYALPLNVMAVSDDETARSLGVNPVRLRTIAGLVAVFMTATIISFTGVIGFVGLIAPHMARFLIGTDHRFYLPFTAVLGAALLLVSDTVGRLILYPVTIPVGIVISFLGVPLFIHLILRGGRPST</sequence>
<feature type="transmembrane region" description="Helical" evidence="8">
    <location>
        <begin position="207"/>
        <end position="229"/>
    </location>
</feature>
<evidence type="ECO:0000256" key="2">
    <source>
        <dbReference type="ARBA" id="ARBA00007935"/>
    </source>
</evidence>
<feature type="transmembrane region" description="Helical" evidence="8">
    <location>
        <begin position="133"/>
        <end position="153"/>
    </location>
</feature>
<evidence type="ECO:0000256" key="8">
    <source>
        <dbReference type="SAM" id="Phobius"/>
    </source>
</evidence>
<reference evidence="9 10" key="1">
    <citation type="journal article" date="2019" name="Int. J. Syst. Evol. Microbiol.">
        <title>The Global Catalogue of Microorganisms (GCM) 10K type strain sequencing project: providing services to taxonomists for standard genome sequencing and annotation.</title>
        <authorList>
            <consortium name="The Broad Institute Genomics Platform"/>
            <consortium name="The Broad Institute Genome Sequencing Center for Infectious Disease"/>
            <person name="Wu L."/>
            <person name="Ma J."/>
        </authorList>
    </citation>
    <scope>NUCLEOTIDE SEQUENCE [LARGE SCALE GENOMIC DNA]</scope>
    <source>
        <strain evidence="9 10">JCM 8542</strain>
    </source>
</reference>
<feature type="transmembrane region" description="Helical" evidence="8">
    <location>
        <begin position="105"/>
        <end position="126"/>
    </location>
</feature>
<evidence type="ECO:0000313" key="10">
    <source>
        <dbReference type="Proteomes" id="UP001500399"/>
    </source>
</evidence>
<comment type="subcellular location">
    <subcellularLocation>
        <location evidence="1">Cell membrane</location>
        <topology evidence="1">Multi-pass membrane protein</topology>
    </subcellularLocation>
</comment>
<feature type="transmembrane region" description="Helical" evidence="8">
    <location>
        <begin position="48"/>
        <end position="64"/>
    </location>
</feature>
<dbReference type="RefSeq" id="WP_304987384.1">
    <property type="nucleotide sequence ID" value="NZ_BAAACR010000012.1"/>
</dbReference>
<dbReference type="Gene3D" id="1.10.3470.10">
    <property type="entry name" value="ABC transporter involved in vitamin B12 uptake, BtuC"/>
    <property type="match status" value="1"/>
</dbReference>
<protein>
    <submittedName>
        <fullName evidence="9">Iron ABC transporter permease</fullName>
    </submittedName>
</protein>
<evidence type="ECO:0000256" key="4">
    <source>
        <dbReference type="ARBA" id="ARBA00022475"/>
    </source>
</evidence>
<evidence type="ECO:0000256" key="7">
    <source>
        <dbReference type="ARBA" id="ARBA00023136"/>
    </source>
</evidence>
<dbReference type="CDD" id="cd06550">
    <property type="entry name" value="TM_ABC_iron-siderophores_like"/>
    <property type="match status" value="1"/>
</dbReference>
<gene>
    <name evidence="9" type="ORF">GCM10008919_16440</name>
</gene>
<dbReference type="InterPro" id="IPR000522">
    <property type="entry name" value="ABC_transptr_permease_BtuC"/>
</dbReference>
<feature type="transmembrane region" description="Helical" evidence="8">
    <location>
        <begin position="317"/>
        <end position="343"/>
    </location>
</feature>
<dbReference type="InterPro" id="IPR037294">
    <property type="entry name" value="ABC_BtuC-like"/>
</dbReference>
<keyword evidence="3" id="KW-0813">Transport</keyword>
<keyword evidence="4" id="KW-1003">Cell membrane</keyword>
<keyword evidence="5 8" id="KW-0812">Transmembrane</keyword>
<dbReference type="SUPFAM" id="SSF81345">
    <property type="entry name" value="ABC transporter involved in vitamin B12 uptake, BtuC"/>
    <property type="match status" value="1"/>
</dbReference>
<feature type="transmembrane region" description="Helical" evidence="8">
    <location>
        <begin position="76"/>
        <end position="93"/>
    </location>
</feature>
<dbReference type="PANTHER" id="PTHR30472:SF25">
    <property type="entry name" value="ABC TRANSPORTER PERMEASE PROTEIN MJ0876-RELATED"/>
    <property type="match status" value="1"/>
</dbReference>
<evidence type="ECO:0000256" key="1">
    <source>
        <dbReference type="ARBA" id="ARBA00004651"/>
    </source>
</evidence>
<dbReference type="PANTHER" id="PTHR30472">
    <property type="entry name" value="FERRIC ENTEROBACTIN TRANSPORT SYSTEM PERMEASE PROTEIN"/>
    <property type="match status" value="1"/>
</dbReference>
<name>A0ABN0T6R2_9FIRM</name>
<evidence type="ECO:0000256" key="5">
    <source>
        <dbReference type="ARBA" id="ARBA00022692"/>
    </source>
</evidence>
<keyword evidence="6 8" id="KW-1133">Transmembrane helix</keyword>